<organism evidence="1 2">
    <name type="scientific">Vaccinium darrowii</name>
    <dbReference type="NCBI Taxonomy" id="229202"/>
    <lineage>
        <taxon>Eukaryota</taxon>
        <taxon>Viridiplantae</taxon>
        <taxon>Streptophyta</taxon>
        <taxon>Embryophyta</taxon>
        <taxon>Tracheophyta</taxon>
        <taxon>Spermatophyta</taxon>
        <taxon>Magnoliopsida</taxon>
        <taxon>eudicotyledons</taxon>
        <taxon>Gunneridae</taxon>
        <taxon>Pentapetalae</taxon>
        <taxon>asterids</taxon>
        <taxon>Ericales</taxon>
        <taxon>Ericaceae</taxon>
        <taxon>Vaccinioideae</taxon>
        <taxon>Vaccinieae</taxon>
        <taxon>Vaccinium</taxon>
    </lineage>
</organism>
<keyword evidence="2" id="KW-1185">Reference proteome</keyword>
<reference evidence="1 2" key="1">
    <citation type="journal article" date="2021" name="Hortic Res">
        <title>High-quality reference genome and annotation aids understanding of berry development for evergreen blueberry (Vaccinium darrowii).</title>
        <authorList>
            <person name="Yu J."/>
            <person name="Hulse-Kemp A.M."/>
            <person name="Babiker E."/>
            <person name="Staton M."/>
        </authorList>
    </citation>
    <scope>NUCLEOTIDE SEQUENCE [LARGE SCALE GENOMIC DNA]</scope>
    <source>
        <strain evidence="2">cv. NJ 8807/NJ 8810</strain>
        <tissue evidence="1">Young leaf</tissue>
    </source>
</reference>
<gene>
    <name evidence="1" type="ORF">Vadar_022508</name>
</gene>
<sequence length="414" mass="45797">MNGADACETRDPAIKLFGKTIPVPESLIPAKSEEKSDLGSQIPYKSEAMSLCHEIIKTETLDDHLQESRPQYKSGKENDTQLTRDGSAAQTNLKPKEDPAETSSSIEETEKVLKKPDKILVCPRCNSLDTKFCYFNNYNVNQPRHFCKNCHRYWTAGGIVRNVPLGAGRRKNKHLASQYRRESLVSSDIVPVTRVANPHSTFKGRTVLRFGSGGQFFGSADGKRREDTSLCCSSSTASDIEVDDSQIPREVKEQDSRSNPVHCYPIPPWVLVSAPDDGSHDPIRWTQTPMLAVPPGFPLKIVPASYLTCWTAGASHSLALGKHSRDENLIDEESENCVSVPKTLRIDDPDEASKSSSVASLGFNSNQKENKLRCGVFKPYRSSQDCKAHTMDTVEVLEANPAALSRAHTFQEST</sequence>
<dbReference type="Proteomes" id="UP000828048">
    <property type="component" value="Chromosome 11"/>
</dbReference>
<proteinExistence type="predicted"/>
<evidence type="ECO:0000313" key="2">
    <source>
        <dbReference type="Proteomes" id="UP000828048"/>
    </source>
</evidence>
<protein>
    <submittedName>
        <fullName evidence="1">Uncharacterized protein</fullName>
    </submittedName>
</protein>
<accession>A0ACB7YR00</accession>
<name>A0ACB7YR00_9ERIC</name>
<comment type="caution">
    <text evidence="1">The sequence shown here is derived from an EMBL/GenBank/DDBJ whole genome shotgun (WGS) entry which is preliminary data.</text>
</comment>
<dbReference type="EMBL" id="CM037161">
    <property type="protein sequence ID" value="KAH7855219.1"/>
    <property type="molecule type" value="Genomic_DNA"/>
</dbReference>
<evidence type="ECO:0000313" key="1">
    <source>
        <dbReference type="EMBL" id="KAH7855219.1"/>
    </source>
</evidence>